<dbReference type="Pfam" id="PF13173">
    <property type="entry name" value="AAA_14"/>
    <property type="match status" value="1"/>
</dbReference>
<dbReference type="EMBL" id="JACNJD010000277">
    <property type="protein sequence ID" value="MBC8178373.1"/>
    <property type="molecule type" value="Genomic_DNA"/>
</dbReference>
<keyword evidence="3" id="KW-0547">Nucleotide-binding</keyword>
<evidence type="ECO:0000259" key="2">
    <source>
        <dbReference type="Pfam" id="PF13635"/>
    </source>
</evidence>
<dbReference type="InterPro" id="IPR025420">
    <property type="entry name" value="DUF4143"/>
</dbReference>
<evidence type="ECO:0000313" key="3">
    <source>
        <dbReference type="EMBL" id="MBC8178373.1"/>
    </source>
</evidence>
<dbReference type="InterPro" id="IPR027417">
    <property type="entry name" value="P-loop_NTPase"/>
</dbReference>
<dbReference type="Proteomes" id="UP000650524">
    <property type="component" value="Unassembled WGS sequence"/>
</dbReference>
<dbReference type="SUPFAM" id="SSF52540">
    <property type="entry name" value="P-loop containing nucleoside triphosphate hydrolases"/>
    <property type="match status" value="1"/>
</dbReference>
<proteinExistence type="predicted"/>
<keyword evidence="3" id="KW-0067">ATP-binding</keyword>
<reference evidence="3 4" key="1">
    <citation type="submission" date="2020-08" db="EMBL/GenBank/DDBJ databases">
        <title>Bridging the membrane lipid divide: bacteria of the FCB group superphylum have the potential to synthesize archaeal ether lipids.</title>
        <authorList>
            <person name="Villanueva L."/>
            <person name="Von Meijenfeldt F.A.B."/>
            <person name="Westbye A.B."/>
            <person name="Yadav S."/>
            <person name="Hopmans E.C."/>
            <person name="Dutilh B.E."/>
            <person name="Sinninghe Damste J.S."/>
        </authorList>
    </citation>
    <scope>NUCLEOTIDE SEQUENCE [LARGE SCALE GENOMIC DNA]</scope>
    <source>
        <strain evidence="3">NIOZ-UU27</strain>
    </source>
</reference>
<dbReference type="Pfam" id="PF13635">
    <property type="entry name" value="DUF4143"/>
    <property type="match status" value="1"/>
</dbReference>
<organism evidence="3 4">
    <name type="scientific">Candidatus Desulfacyla euxinica</name>
    <dbReference type="NCBI Taxonomy" id="2841693"/>
    <lineage>
        <taxon>Bacteria</taxon>
        <taxon>Deltaproteobacteria</taxon>
        <taxon>Candidatus Desulfacyla</taxon>
    </lineage>
</organism>
<comment type="caution">
    <text evidence="3">The sequence shown here is derived from an EMBL/GenBank/DDBJ whole genome shotgun (WGS) entry which is preliminary data.</text>
</comment>
<dbReference type="GO" id="GO:0005524">
    <property type="term" value="F:ATP binding"/>
    <property type="evidence" value="ECO:0007669"/>
    <property type="project" value="UniProtKB-KW"/>
</dbReference>
<protein>
    <submittedName>
        <fullName evidence="3">ATP-binding protein</fullName>
    </submittedName>
</protein>
<dbReference type="InterPro" id="IPR041682">
    <property type="entry name" value="AAA_14"/>
</dbReference>
<evidence type="ECO:0000259" key="1">
    <source>
        <dbReference type="Pfam" id="PF13173"/>
    </source>
</evidence>
<accession>A0A8J6T991</accession>
<dbReference type="PANTHER" id="PTHR43566:SF2">
    <property type="entry name" value="DUF4143 DOMAIN-CONTAINING PROTEIN"/>
    <property type="match status" value="1"/>
</dbReference>
<evidence type="ECO:0000313" key="4">
    <source>
        <dbReference type="Proteomes" id="UP000650524"/>
    </source>
</evidence>
<dbReference type="AlphaFoldDB" id="A0A8J6T991"/>
<feature type="domain" description="AAA" evidence="1">
    <location>
        <begin position="2"/>
        <end position="115"/>
    </location>
</feature>
<dbReference type="PANTHER" id="PTHR43566">
    <property type="entry name" value="CONSERVED PROTEIN"/>
    <property type="match status" value="1"/>
</dbReference>
<gene>
    <name evidence="3" type="ORF">H8E19_13285</name>
</gene>
<sequence>MLGPRGTGKSTWIQKNYKDNTVVYDLLNTTELIRLSREPSLLYHETAHLSPGSWVVVDEIQKVPALLNEVHRIIEEKNIRFILSGSSARKLRASGVNLLAGRALTYNLFPLVSKEVDFELDVKKQIAFGMLPSSFLSANPKKYLQAYAETYLKEEIKEEALTRNFGNFTRFLEIAARQNGQLTNTTAIARDAGVARQTVQGYFDILIDTLIGFWLDPWKLKRATKQVSHPKFYFFDSGVVRALSGRLPYPATPEESGPLFECFIINEIRAYLHYTELDYPLHFWRSQGGVEVDILLETSTGYVAIELKNGTRWEKKFNRGMHRLSEELGRNKVACFGVFMGERQLVIDNVAIYPAIDFLRCLWSNRIIDG</sequence>
<feature type="domain" description="DUF4143" evidence="2">
    <location>
        <begin position="155"/>
        <end position="309"/>
    </location>
</feature>
<name>A0A8J6T991_9DELT</name>